<dbReference type="InterPro" id="IPR004864">
    <property type="entry name" value="LEA_2"/>
</dbReference>
<evidence type="ECO:0000256" key="1">
    <source>
        <dbReference type="ARBA" id="ARBA00004167"/>
    </source>
</evidence>
<dbReference type="AlphaFoldDB" id="A0A0D9X3E5"/>
<accession>A0A0D9X3E5</accession>
<evidence type="ECO:0000259" key="6">
    <source>
        <dbReference type="Pfam" id="PF03168"/>
    </source>
</evidence>
<evidence type="ECO:0000313" key="8">
    <source>
        <dbReference type="Proteomes" id="UP000032180"/>
    </source>
</evidence>
<evidence type="ECO:0000256" key="4">
    <source>
        <dbReference type="ARBA" id="ARBA00023136"/>
    </source>
</evidence>
<evidence type="ECO:0000256" key="5">
    <source>
        <dbReference type="SAM" id="Phobius"/>
    </source>
</evidence>
<dbReference type="GO" id="GO:0009506">
    <property type="term" value="C:plasmodesma"/>
    <property type="evidence" value="ECO:0007669"/>
    <property type="project" value="TreeGrafter"/>
</dbReference>
<reference evidence="7" key="3">
    <citation type="submission" date="2015-04" db="UniProtKB">
        <authorList>
            <consortium name="EnsemblPlants"/>
        </authorList>
    </citation>
    <scope>IDENTIFICATION</scope>
</reference>
<sequence>MSIKHCEQHKDCERQRLYRRCCATILAIILLLLLIILIVWLILRPTKPHFYLNDLTVVCLNVTGSGAAGAGAYSYSYLTVTMQATIAARNGNERVGIYYDRADVYAEYKGLRVTVPTSLPPVYQGHPDLTVWSPFLSANNVQLPPYLAVSLTQDETAGYLLVTIRVDGWIRFKAGAFITGHYHLRVRCPALLTVNDGRGSYGSNTGGGDGYFKFQRAAACVVDI</sequence>
<protein>
    <recommendedName>
        <fullName evidence="6">Late embryogenesis abundant protein LEA-2 subgroup domain-containing protein</fullName>
    </recommendedName>
</protein>
<dbReference type="HOGENOM" id="CLU_051752_1_1_1"/>
<evidence type="ECO:0000256" key="3">
    <source>
        <dbReference type="ARBA" id="ARBA00022989"/>
    </source>
</evidence>
<dbReference type="Proteomes" id="UP000032180">
    <property type="component" value="Chromosome 8"/>
</dbReference>
<keyword evidence="8" id="KW-1185">Reference proteome</keyword>
<dbReference type="eggNOG" id="ENOG502QSD7">
    <property type="taxonomic scope" value="Eukaryota"/>
</dbReference>
<dbReference type="EnsemblPlants" id="LPERR08G00290.1">
    <property type="protein sequence ID" value="LPERR08G00290.1"/>
    <property type="gene ID" value="LPERR08G00290"/>
</dbReference>
<reference evidence="8" key="2">
    <citation type="submission" date="2013-12" db="EMBL/GenBank/DDBJ databases">
        <authorList>
            <person name="Yu Y."/>
            <person name="Lee S."/>
            <person name="de Baynast K."/>
            <person name="Wissotski M."/>
            <person name="Liu L."/>
            <person name="Talag J."/>
            <person name="Goicoechea J."/>
            <person name="Angelova A."/>
            <person name="Jetty R."/>
            <person name="Kudrna D."/>
            <person name="Golser W."/>
            <person name="Rivera L."/>
            <person name="Zhang J."/>
            <person name="Wing R."/>
        </authorList>
    </citation>
    <scope>NUCLEOTIDE SEQUENCE</scope>
</reference>
<dbReference type="GO" id="GO:0098542">
    <property type="term" value="P:defense response to other organism"/>
    <property type="evidence" value="ECO:0007669"/>
    <property type="project" value="InterPro"/>
</dbReference>
<dbReference type="InterPro" id="IPR044839">
    <property type="entry name" value="NDR1-like"/>
</dbReference>
<dbReference type="GO" id="GO:0005886">
    <property type="term" value="C:plasma membrane"/>
    <property type="evidence" value="ECO:0007669"/>
    <property type="project" value="TreeGrafter"/>
</dbReference>
<feature type="transmembrane region" description="Helical" evidence="5">
    <location>
        <begin position="21"/>
        <end position="43"/>
    </location>
</feature>
<feature type="domain" description="Late embryogenesis abundant protein LEA-2 subgroup" evidence="6">
    <location>
        <begin position="85"/>
        <end position="188"/>
    </location>
</feature>
<dbReference type="STRING" id="77586.A0A0D9X3E5"/>
<dbReference type="Pfam" id="PF03168">
    <property type="entry name" value="LEA_2"/>
    <property type="match status" value="1"/>
</dbReference>
<keyword evidence="2 5" id="KW-0812">Transmembrane</keyword>
<reference evidence="7 8" key="1">
    <citation type="submission" date="2012-08" db="EMBL/GenBank/DDBJ databases">
        <title>Oryza genome evolution.</title>
        <authorList>
            <person name="Wing R.A."/>
        </authorList>
    </citation>
    <scope>NUCLEOTIDE SEQUENCE</scope>
</reference>
<keyword evidence="3 5" id="KW-1133">Transmembrane helix</keyword>
<dbReference type="PANTHER" id="PTHR31415:SF7">
    <property type="entry name" value="OS08G0102700 PROTEIN"/>
    <property type="match status" value="1"/>
</dbReference>
<comment type="subcellular location">
    <subcellularLocation>
        <location evidence="1">Membrane</location>
        <topology evidence="1">Single-pass membrane protein</topology>
    </subcellularLocation>
</comment>
<dbReference type="PANTHER" id="PTHR31415">
    <property type="entry name" value="OS05G0367900 PROTEIN"/>
    <property type="match status" value="1"/>
</dbReference>
<name>A0A0D9X3E5_9ORYZ</name>
<organism evidence="7 8">
    <name type="scientific">Leersia perrieri</name>
    <dbReference type="NCBI Taxonomy" id="77586"/>
    <lineage>
        <taxon>Eukaryota</taxon>
        <taxon>Viridiplantae</taxon>
        <taxon>Streptophyta</taxon>
        <taxon>Embryophyta</taxon>
        <taxon>Tracheophyta</taxon>
        <taxon>Spermatophyta</taxon>
        <taxon>Magnoliopsida</taxon>
        <taxon>Liliopsida</taxon>
        <taxon>Poales</taxon>
        <taxon>Poaceae</taxon>
        <taxon>BOP clade</taxon>
        <taxon>Oryzoideae</taxon>
        <taxon>Oryzeae</taxon>
        <taxon>Oryzinae</taxon>
        <taxon>Leersia</taxon>
    </lineage>
</organism>
<keyword evidence="4 5" id="KW-0472">Membrane</keyword>
<evidence type="ECO:0000313" key="7">
    <source>
        <dbReference type="EnsemblPlants" id="LPERR08G00290.1"/>
    </source>
</evidence>
<proteinExistence type="predicted"/>
<evidence type="ECO:0000256" key="2">
    <source>
        <dbReference type="ARBA" id="ARBA00022692"/>
    </source>
</evidence>
<dbReference type="Gramene" id="LPERR08G00290.1">
    <property type="protein sequence ID" value="LPERR08G00290.1"/>
    <property type="gene ID" value="LPERR08G00290"/>
</dbReference>